<proteinExistence type="inferred from homology"/>
<feature type="domain" description="TonB-dependent receptor plug" evidence="9">
    <location>
        <begin position="133"/>
        <end position="234"/>
    </location>
</feature>
<feature type="signal peptide" evidence="8">
    <location>
        <begin position="1"/>
        <end position="23"/>
    </location>
</feature>
<dbReference type="STRING" id="29529.SAMN04488122_5816"/>
<dbReference type="SUPFAM" id="SSF49464">
    <property type="entry name" value="Carboxypeptidase regulatory domain-like"/>
    <property type="match status" value="1"/>
</dbReference>
<dbReference type="RefSeq" id="WP_089901491.1">
    <property type="nucleotide sequence ID" value="NZ_FOJG01000002.1"/>
</dbReference>
<dbReference type="AlphaFoldDB" id="A0A1I0SB72"/>
<evidence type="ECO:0000259" key="9">
    <source>
        <dbReference type="Pfam" id="PF07715"/>
    </source>
</evidence>
<keyword evidence="2 7" id="KW-0813">Transport</keyword>
<dbReference type="InterPro" id="IPR012910">
    <property type="entry name" value="Plug_dom"/>
</dbReference>
<reference evidence="12" key="1">
    <citation type="submission" date="2016-10" db="EMBL/GenBank/DDBJ databases">
        <authorList>
            <person name="Varghese N."/>
            <person name="Submissions S."/>
        </authorList>
    </citation>
    <scope>NUCLEOTIDE SEQUENCE [LARGE SCALE GENOMIC DNA]</scope>
    <source>
        <strain evidence="12">DSM 3695</strain>
    </source>
</reference>
<dbReference type="Pfam" id="PF13715">
    <property type="entry name" value="CarbopepD_reg_2"/>
    <property type="match status" value="1"/>
</dbReference>
<dbReference type="Gene3D" id="2.40.170.20">
    <property type="entry name" value="TonB-dependent receptor, beta-barrel domain"/>
    <property type="match status" value="1"/>
</dbReference>
<evidence type="ECO:0000256" key="1">
    <source>
        <dbReference type="ARBA" id="ARBA00004571"/>
    </source>
</evidence>
<evidence type="ECO:0000313" key="11">
    <source>
        <dbReference type="EMBL" id="SEW53978.1"/>
    </source>
</evidence>
<dbReference type="InterPro" id="IPR008969">
    <property type="entry name" value="CarboxyPept-like_regulatory"/>
</dbReference>
<dbReference type="OrthoDB" id="8727862at2"/>
<feature type="domain" description="Outer membrane protein beta-barrel" evidence="10">
    <location>
        <begin position="577"/>
        <end position="880"/>
    </location>
</feature>
<dbReference type="InterPro" id="IPR041700">
    <property type="entry name" value="OMP_b-brl_3"/>
</dbReference>
<keyword evidence="3 7" id="KW-1134">Transmembrane beta strand</keyword>
<keyword evidence="4 7" id="KW-0812">Transmembrane</keyword>
<evidence type="ECO:0000256" key="7">
    <source>
        <dbReference type="PROSITE-ProRule" id="PRU01360"/>
    </source>
</evidence>
<dbReference type="PROSITE" id="PS52016">
    <property type="entry name" value="TONB_DEPENDENT_REC_3"/>
    <property type="match status" value="1"/>
</dbReference>
<dbReference type="InterPro" id="IPR037066">
    <property type="entry name" value="Plug_dom_sf"/>
</dbReference>
<comment type="similarity">
    <text evidence="7">Belongs to the TonB-dependent receptor family.</text>
</comment>
<dbReference type="EMBL" id="FOJG01000002">
    <property type="protein sequence ID" value="SEW53978.1"/>
    <property type="molecule type" value="Genomic_DNA"/>
</dbReference>
<organism evidence="11 12">
    <name type="scientific">Chitinophaga arvensicola</name>
    <dbReference type="NCBI Taxonomy" id="29529"/>
    <lineage>
        <taxon>Bacteria</taxon>
        <taxon>Pseudomonadati</taxon>
        <taxon>Bacteroidota</taxon>
        <taxon>Chitinophagia</taxon>
        <taxon>Chitinophagales</taxon>
        <taxon>Chitinophagaceae</taxon>
        <taxon>Chitinophaga</taxon>
    </lineage>
</organism>
<evidence type="ECO:0000256" key="5">
    <source>
        <dbReference type="ARBA" id="ARBA00023136"/>
    </source>
</evidence>
<dbReference type="CDD" id="cd01347">
    <property type="entry name" value="ligand_gated_channel"/>
    <property type="match status" value="1"/>
</dbReference>
<dbReference type="PANTHER" id="PTHR40980">
    <property type="entry name" value="PLUG DOMAIN-CONTAINING PROTEIN"/>
    <property type="match status" value="1"/>
</dbReference>
<dbReference type="InterPro" id="IPR036942">
    <property type="entry name" value="Beta-barrel_TonB_sf"/>
</dbReference>
<dbReference type="Pfam" id="PF14905">
    <property type="entry name" value="OMP_b-brl_3"/>
    <property type="match status" value="1"/>
</dbReference>
<dbReference type="Gene3D" id="2.60.40.1120">
    <property type="entry name" value="Carboxypeptidase-like, regulatory domain"/>
    <property type="match status" value="1"/>
</dbReference>
<evidence type="ECO:0000256" key="2">
    <source>
        <dbReference type="ARBA" id="ARBA00022448"/>
    </source>
</evidence>
<keyword evidence="12" id="KW-1185">Reference proteome</keyword>
<evidence type="ECO:0000256" key="4">
    <source>
        <dbReference type="ARBA" id="ARBA00022692"/>
    </source>
</evidence>
<dbReference type="Proteomes" id="UP000199310">
    <property type="component" value="Unassembled WGS sequence"/>
</dbReference>
<sequence length="923" mass="104709">MVRTILVFFLFFCSISTTFSQQADHIFKGKILDANTKEQLPGATVRVTELKRAGNARLDGTFSIDKVPAGNYHLQVTYLGYQSLDTVVNISNATTVTLLLQTNTRALNTVDIRTKRNVESEQSAKKSEQLSDNVVNIISAKAIQLSPDITIANVLQRVSGVSLERSSSGDGRYAIIRGMDQRYNYTLINGIKIPSPDNKNRYVPLDIFPADLVERVEVSKTLTPNMEGDAIGGTVNMVMKNAPNRFYVNGSLSTGYNQTLFDRPFQQFSVGAINRKSPYEAHGPDYLAKPEDFTRDNLNYTKKSFTPNAIGNLSIGNRFFNQKLGVMLGGSYQHTYRGYNSIFNPGEYLDKANADGVLYIKHAYVRDYSTEVTRTGLNAKVDYRFNDNNKISLYSFTAILSDAQTRIGRDTLQPAPRTAPGIGQVWYLNRSKFQRQTINSTTLQGEHDLLPARLKLDWSAVYSKATSIIPDLTEYEYDGGFYKDGTKEEPYQHPNILQPYSRAWWKNNDRDYAGYANLAYSNKIAGIPFKATVGGMYRAKHRDNFYQNYNMGVVQDGQALQQWTDIYHFNWTVLNPGGSPAEANNYRADENISAGYAMLKFTVKKLETLIGVRMEHTDQQFDTDVPVTSDAKSGTINYTDVLPSLHFKYMLNNRTNLRLSYFSSISRPGYFELVPYNYKGDEWTERGNPLLKHTTANNFDLRYEFFPRPNEQLLIGAFYKNIQNPIEYGFARTGVQGQLVFQPGNFGDASNFGMELVYEKYIRNFGVRVNYTYTNSSIETSKLKTFNQVFLDPAPLEKRPLQGQSEHIANAALLYKNPKLGLDAQLAWQFTGKRIVLVSPYYGFDYWQRDMHMFDISAEKTIAKHFTVFAKVQNLLNTPYEVYIKGVPDNTVPVPYQKAGSKETLAQKDVYGQNYQLGVRYVL</sequence>
<keyword evidence="5 7" id="KW-0472">Membrane</keyword>
<evidence type="ECO:0000256" key="6">
    <source>
        <dbReference type="ARBA" id="ARBA00023237"/>
    </source>
</evidence>
<feature type="chain" id="PRO_5011480891" evidence="8">
    <location>
        <begin position="24"/>
        <end position="923"/>
    </location>
</feature>
<dbReference type="GO" id="GO:0009279">
    <property type="term" value="C:cell outer membrane"/>
    <property type="evidence" value="ECO:0007669"/>
    <property type="project" value="UniProtKB-SubCell"/>
</dbReference>
<gene>
    <name evidence="11" type="ORF">SAMN04488122_5816</name>
</gene>
<dbReference type="Gene3D" id="2.170.130.10">
    <property type="entry name" value="TonB-dependent receptor, plug domain"/>
    <property type="match status" value="1"/>
</dbReference>
<evidence type="ECO:0000259" key="10">
    <source>
        <dbReference type="Pfam" id="PF14905"/>
    </source>
</evidence>
<keyword evidence="11" id="KW-0675">Receptor</keyword>
<dbReference type="SUPFAM" id="SSF56935">
    <property type="entry name" value="Porins"/>
    <property type="match status" value="1"/>
</dbReference>
<keyword evidence="6 7" id="KW-0998">Cell outer membrane</keyword>
<evidence type="ECO:0000313" key="12">
    <source>
        <dbReference type="Proteomes" id="UP000199310"/>
    </source>
</evidence>
<evidence type="ECO:0000256" key="3">
    <source>
        <dbReference type="ARBA" id="ARBA00022452"/>
    </source>
</evidence>
<dbReference type="Pfam" id="PF07715">
    <property type="entry name" value="Plug"/>
    <property type="match status" value="1"/>
</dbReference>
<protein>
    <submittedName>
        <fullName evidence="11">TonB-dependent receptor</fullName>
    </submittedName>
</protein>
<evidence type="ECO:0000256" key="8">
    <source>
        <dbReference type="SAM" id="SignalP"/>
    </source>
</evidence>
<dbReference type="PANTHER" id="PTHR40980:SF4">
    <property type="entry name" value="TONB-DEPENDENT RECEPTOR-LIKE BETA-BARREL DOMAIN-CONTAINING PROTEIN"/>
    <property type="match status" value="1"/>
</dbReference>
<accession>A0A1I0SB72</accession>
<comment type="subcellular location">
    <subcellularLocation>
        <location evidence="1 7">Cell outer membrane</location>
        <topology evidence="1 7">Multi-pass membrane protein</topology>
    </subcellularLocation>
</comment>
<dbReference type="InterPro" id="IPR039426">
    <property type="entry name" value="TonB-dep_rcpt-like"/>
</dbReference>
<name>A0A1I0SB72_9BACT</name>
<keyword evidence="8" id="KW-0732">Signal</keyword>